<dbReference type="RefSeq" id="WP_163739475.1">
    <property type="nucleotide sequence ID" value="NZ_JAAGOA010000010.1"/>
</dbReference>
<evidence type="ECO:0000256" key="8">
    <source>
        <dbReference type="SAM" id="SignalP"/>
    </source>
</evidence>
<feature type="domain" description="GH16" evidence="9">
    <location>
        <begin position="22"/>
        <end position="256"/>
    </location>
</feature>
<dbReference type="EC" id="3.2.1.73" evidence="3"/>
<evidence type="ECO:0000256" key="4">
    <source>
        <dbReference type="ARBA" id="ARBA00022729"/>
    </source>
</evidence>
<dbReference type="GO" id="GO:0042972">
    <property type="term" value="F:licheninase activity"/>
    <property type="evidence" value="ECO:0007669"/>
    <property type="project" value="UniProtKB-EC"/>
</dbReference>
<keyword evidence="6" id="KW-0326">Glycosidase</keyword>
<accession>A0A6L9SAW3</accession>
<keyword evidence="4 8" id="KW-0732">Signal</keyword>
<comment type="similarity">
    <text evidence="2">Belongs to the glycosyl hydrolase 16 family.</text>
</comment>
<dbReference type="GO" id="GO:0005975">
    <property type="term" value="P:carbohydrate metabolic process"/>
    <property type="evidence" value="ECO:0007669"/>
    <property type="project" value="InterPro"/>
</dbReference>
<comment type="catalytic activity">
    <reaction evidence="1">
        <text>Hydrolysis of (1-&gt;4)-beta-D-glucosidic linkages in beta-D-glucans containing (1-&gt;3)- and (1-&gt;4)-bonds.</text>
        <dbReference type="EC" id="3.2.1.73"/>
    </reaction>
</comment>
<sequence>MRTRRRITFTATAAAVTLGGLTAVTGQANPADSAQPDAAEPAQPQLSAALDPGGESFVEDFDAGIDEGFWYVNDGYNNGGHQNCQFNAANATTADGILTLTLDDTAYGDRDYSCGAIQTNKRYSYGTYETRMKVGAASGTNSSLFSYVGPYHGQPHMEIDFEVLGKDPTVVELNTHVDGSNRGPWPVDIGYDSSEQWVDFAYVWEQHRIRYFIDGELVHTLTDPADIPTHNQFVFTMLWGTDTLSGWMGPFEYPGHPITTEYEYVAFTRAGEDCQFAGSVACDIDVQPPTSSFVDEFETLDTTRWGVSDGWNNGARQNCTWDADQVAVSDGVLNLTYVEQPTGDRDYACAEVQHKSKLGYGTYEVRMKGVPGSGVMSTFFTWVGATSSEPSEAIDIAKLLGVNTGQVKVNTWRNDQPLRPTLVDLSAPSDEVFHDYGMVWTADQLDFYVDGELSVSIINADRIPDRATNMFLNIWASETTPEMGDFVPPDGPLTMQVDRVAYTAPGDACQFAGSIACS</sequence>
<organism evidence="10 11">
    <name type="scientific">Phytoactinopolyspora halotolerans</name>
    <dbReference type="NCBI Taxonomy" id="1981512"/>
    <lineage>
        <taxon>Bacteria</taxon>
        <taxon>Bacillati</taxon>
        <taxon>Actinomycetota</taxon>
        <taxon>Actinomycetes</taxon>
        <taxon>Jiangellales</taxon>
        <taxon>Jiangellaceae</taxon>
        <taxon>Phytoactinopolyspora</taxon>
    </lineage>
</organism>
<dbReference type="InterPro" id="IPR008264">
    <property type="entry name" value="Beta_glucanase"/>
</dbReference>
<dbReference type="InterPro" id="IPR050546">
    <property type="entry name" value="Glycosyl_Hydrlase_16"/>
</dbReference>
<comment type="caution">
    <text evidence="10">The sequence shown here is derived from an EMBL/GenBank/DDBJ whole genome shotgun (WGS) entry which is preliminary data.</text>
</comment>
<feature type="signal peptide" evidence="8">
    <location>
        <begin position="1"/>
        <end position="28"/>
    </location>
</feature>
<dbReference type="EMBL" id="JAAGOA010000010">
    <property type="protein sequence ID" value="NEE01648.1"/>
    <property type="molecule type" value="Genomic_DNA"/>
</dbReference>
<evidence type="ECO:0000256" key="2">
    <source>
        <dbReference type="ARBA" id="ARBA00006865"/>
    </source>
</evidence>
<dbReference type="SUPFAM" id="SSF49899">
    <property type="entry name" value="Concanavalin A-like lectins/glucanases"/>
    <property type="match status" value="2"/>
</dbReference>
<dbReference type="InterPro" id="IPR013320">
    <property type="entry name" value="ConA-like_dom_sf"/>
</dbReference>
<keyword evidence="11" id="KW-1185">Reference proteome</keyword>
<evidence type="ECO:0000256" key="6">
    <source>
        <dbReference type="ARBA" id="ARBA00023295"/>
    </source>
</evidence>
<protein>
    <recommendedName>
        <fullName evidence="3">licheninase</fullName>
        <ecNumber evidence="3">3.2.1.73</ecNumber>
    </recommendedName>
</protein>
<evidence type="ECO:0000256" key="1">
    <source>
        <dbReference type="ARBA" id="ARBA00000481"/>
    </source>
</evidence>
<reference evidence="10 11" key="1">
    <citation type="submission" date="2020-02" db="EMBL/GenBank/DDBJ databases">
        <authorList>
            <person name="Li X.-J."/>
            <person name="Han X.-M."/>
        </authorList>
    </citation>
    <scope>NUCLEOTIDE SEQUENCE [LARGE SCALE GENOMIC DNA]</scope>
    <source>
        <strain evidence="10 11">CCTCC AB 2017055</strain>
    </source>
</reference>
<dbReference type="PROSITE" id="PS51762">
    <property type="entry name" value="GH16_2"/>
    <property type="match status" value="2"/>
</dbReference>
<evidence type="ECO:0000313" key="10">
    <source>
        <dbReference type="EMBL" id="NEE01648.1"/>
    </source>
</evidence>
<feature type="active site" description="Nucleophile" evidence="7">
    <location>
        <position position="158"/>
    </location>
</feature>
<feature type="active site" description="Proton donor" evidence="7">
    <location>
        <position position="162"/>
    </location>
</feature>
<evidence type="ECO:0000313" key="11">
    <source>
        <dbReference type="Proteomes" id="UP000475214"/>
    </source>
</evidence>
<evidence type="ECO:0000259" key="9">
    <source>
        <dbReference type="PROSITE" id="PS51762"/>
    </source>
</evidence>
<evidence type="ECO:0000256" key="7">
    <source>
        <dbReference type="PIRSR" id="PIRSR608264-1"/>
    </source>
</evidence>
<feature type="chain" id="PRO_5038976326" description="licheninase" evidence="8">
    <location>
        <begin position="29"/>
        <end position="518"/>
    </location>
</feature>
<evidence type="ECO:0000256" key="5">
    <source>
        <dbReference type="ARBA" id="ARBA00022801"/>
    </source>
</evidence>
<dbReference type="AlphaFoldDB" id="A0A6L9SAW3"/>
<dbReference type="InterPro" id="IPR008263">
    <property type="entry name" value="GH16_AS"/>
</dbReference>
<dbReference type="Gene3D" id="2.60.120.200">
    <property type="match status" value="2"/>
</dbReference>
<keyword evidence="5 10" id="KW-0378">Hydrolase</keyword>
<name>A0A6L9SAW3_9ACTN</name>
<dbReference type="PRINTS" id="PR00737">
    <property type="entry name" value="GLHYDRLASE16"/>
</dbReference>
<feature type="domain" description="GH16" evidence="9">
    <location>
        <begin position="251"/>
        <end position="508"/>
    </location>
</feature>
<dbReference type="PROSITE" id="PS01034">
    <property type="entry name" value="GH16_1"/>
    <property type="match status" value="1"/>
</dbReference>
<dbReference type="PANTHER" id="PTHR10963:SF55">
    <property type="entry name" value="GLYCOSIDE HYDROLASE FAMILY 16 PROTEIN"/>
    <property type="match status" value="1"/>
</dbReference>
<dbReference type="Proteomes" id="UP000475214">
    <property type="component" value="Unassembled WGS sequence"/>
</dbReference>
<dbReference type="InterPro" id="IPR000757">
    <property type="entry name" value="Beta-glucanase-like"/>
</dbReference>
<dbReference type="PANTHER" id="PTHR10963">
    <property type="entry name" value="GLYCOSYL HYDROLASE-RELATED"/>
    <property type="match status" value="1"/>
</dbReference>
<dbReference type="Pfam" id="PF00722">
    <property type="entry name" value="Glyco_hydro_16"/>
    <property type="match status" value="2"/>
</dbReference>
<evidence type="ECO:0000256" key="3">
    <source>
        <dbReference type="ARBA" id="ARBA00012690"/>
    </source>
</evidence>
<proteinExistence type="inferred from homology"/>
<gene>
    <name evidence="10" type="ORF">G1H10_15855</name>
</gene>